<sequence>MSLDAGTGAGRRNGAGAWFTPWGAARRIYGRYGPPLGDLAALDELAAPVGSVLSRLGPVLEALLTVRVWLTLNVVALIAQLVQDGADAVVITVYQTGMVTMVVGPFGLLLAVAVLVAVARTRLTAARQLLRPVLLALVTFLVSVGVFGTQLPGVRQELEGLIAPVVELARQPPLSVVAPLLGAWLLLFGLCSVYLIHHHAFGGDGRRLLDALVSVWLAWVVGVVEIANYPGGDLSTRAFVWLTVGSASVATLISVVELVSLRRSGVTFRNGPWGPS</sequence>
<organism evidence="2 3">
    <name type="scientific">Actinophytocola xanthii</name>
    <dbReference type="NCBI Taxonomy" id="1912961"/>
    <lineage>
        <taxon>Bacteria</taxon>
        <taxon>Bacillati</taxon>
        <taxon>Actinomycetota</taxon>
        <taxon>Actinomycetes</taxon>
        <taxon>Pseudonocardiales</taxon>
        <taxon>Pseudonocardiaceae</taxon>
    </lineage>
</organism>
<protein>
    <submittedName>
        <fullName evidence="2">Uncharacterized protein</fullName>
    </submittedName>
</protein>
<keyword evidence="1" id="KW-0812">Transmembrane</keyword>
<feature type="transmembrane region" description="Helical" evidence="1">
    <location>
        <begin position="62"/>
        <end position="82"/>
    </location>
</feature>
<dbReference type="EMBL" id="MSIE01000059">
    <property type="protein sequence ID" value="OLF12617.1"/>
    <property type="molecule type" value="Genomic_DNA"/>
</dbReference>
<feature type="transmembrane region" description="Helical" evidence="1">
    <location>
        <begin position="133"/>
        <end position="154"/>
    </location>
</feature>
<evidence type="ECO:0000256" key="1">
    <source>
        <dbReference type="SAM" id="Phobius"/>
    </source>
</evidence>
<feature type="transmembrane region" description="Helical" evidence="1">
    <location>
        <begin position="208"/>
        <end position="227"/>
    </location>
</feature>
<gene>
    <name evidence="2" type="ORF">BU204_28705</name>
</gene>
<proteinExistence type="predicted"/>
<accession>A0A1Q8CE18</accession>
<feature type="transmembrane region" description="Helical" evidence="1">
    <location>
        <begin position="174"/>
        <end position="196"/>
    </location>
</feature>
<keyword evidence="1" id="KW-0472">Membrane</keyword>
<feature type="transmembrane region" description="Helical" evidence="1">
    <location>
        <begin position="239"/>
        <end position="259"/>
    </location>
</feature>
<feature type="transmembrane region" description="Helical" evidence="1">
    <location>
        <begin position="102"/>
        <end position="121"/>
    </location>
</feature>
<dbReference type="Proteomes" id="UP000185596">
    <property type="component" value="Unassembled WGS sequence"/>
</dbReference>
<reference evidence="2" key="1">
    <citation type="submission" date="2016-12" db="EMBL/GenBank/DDBJ databases">
        <title>The draft genome sequence of Actinophytocola sp. 11-183.</title>
        <authorList>
            <person name="Wang W."/>
            <person name="Yuan L."/>
        </authorList>
    </citation>
    <scope>NUCLEOTIDE SEQUENCE [LARGE SCALE GENOMIC DNA]</scope>
    <source>
        <strain evidence="2">11-183</strain>
    </source>
</reference>
<dbReference type="RefSeq" id="WP_075128892.1">
    <property type="nucleotide sequence ID" value="NZ_MSIE01000059.1"/>
</dbReference>
<keyword evidence="1" id="KW-1133">Transmembrane helix</keyword>
<comment type="caution">
    <text evidence="2">The sequence shown here is derived from an EMBL/GenBank/DDBJ whole genome shotgun (WGS) entry which is preliminary data.</text>
</comment>
<dbReference type="AlphaFoldDB" id="A0A1Q8CE18"/>
<evidence type="ECO:0000313" key="2">
    <source>
        <dbReference type="EMBL" id="OLF12617.1"/>
    </source>
</evidence>
<name>A0A1Q8CE18_9PSEU</name>
<evidence type="ECO:0000313" key="3">
    <source>
        <dbReference type="Proteomes" id="UP000185596"/>
    </source>
</evidence>
<keyword evidence="3" id="KW-1185">Reference proteome</keyword>